<reference evidence="2 3" key="1">
    <citation type="submission" date="2016-10" db="EMBL/GenBank/DDBJ databases">
        <authorList>
            <person name="de Groot N.N."/>
        </authorList>
    </citation>
    <scope>NUCLEOTIDE SEQUENCE [LARGE SCALE GENOMIC DNA]</scope>
    <source>
        <strain evidence="2 3">CGMCC 1.10457</strain>
    </source>
</reference>
<dbReference type="InterPro" id="IPR002818">
    <property type="entry name" value="DJ-1/PfpI"/>
</dbReference>
<dbReference type="InterPro" id="IPR052158">
    <property type="entry name" value="INH-QAR"/>
</dbReference>
<dbReference type="RefSeq" id="WP_089816983.1">
    <property type="nucleotide sequence ID" value="NZ_FOZK01000002.1"/>
</dbReference>
<dbReference type="AlphaFoldDB" id="A0A1I6LGE9"/>
<dbReference type="Gene3D" id="3.40.50.880">
    <property type="match status" value="1"/>
</dbReference>
<dbReference type="InterPro" id="IPR029062">
    <property type="entry name" value="Class_I_gatase-like"/>
</dbReference>
<protein>
    <submittedName>
        <fullName evidence="2">DJ-1/PfpI family protein</fullName>
    </submittedName>
</protein>
<dbReference type="STRING" id="767519.SAMN05216559_2663"/>
<feature type="domain" description="DJ-1/PfpI" evidence="1">
    <location>
        <begin position="7"/>
        <end position="178"/>
    </location>
</feature>
<gene>
    <name evidence="2" type="ORF">SAMN05216559_2663</name>
</gene>
<dbReference type="Proteomes" id="UP000199062">
    <property type="component" value="Unassembled WGS sequence"/>
</dbReference>
<dbReference type="PANTHER" id="PTHR43130">
    <property type="entry name" value="ARAC-FAMILY TRANSCRIPTIONAL REGULATOR"/>
    <property type="match status" value="1"/>
</dbReference>
<sequence length="205" mass="21404">MRAESTVGVVVFAGFEELDAVGPYDVLQTAAREGAPIAVELLAVDDADLVTASKGLRVEPDGVLAVADAPDYLVVPGGGWNSRAETGAWAEAERGVLPDRIAACHERGTTVTSVCTGGMLLDRAGLLDGRPAVTHGGALAELREGEATVVDARVVDDGDVLTCGGVTAGIDLALWLVEREWGEDVAAAVSTELEYERTRDVYQRA</sequence>
<proteinExistence type="predicted"/>
<evidence type="ECO:0000313" key="3">
    <source>
        <dbReference type="Proteomes" id="UP000199062"/>
    </source>
</evidence>
<accession>A0A1I6LGE9</accession>
<evidence type="ECO:0000313" key="2">
    <source>
        <dbReference type="EMBL" id="SFS02585.1"/>
    </source>
</evidence>
<dbReference type="SUPFAM" id="SSF52317">
    <property type="entry name" value="Class I glutamine amidotransferase-like"/>
    <property type="match status" value="1"/>
</dbReference>
<dbReference type="CDD" id="cd03139">
    <property type="entry name" value="GATase1_PfpI_2"/>
    <property type="match status" value="1"/>
</dbReference>
<evidence type="ECO:0000259" key="1">
    <source>
        <dbReference type="Pfam" id="PF01965"/>
    </source>
</evidence>
<dbReference type="OrthoDB" id="8348at2157"/>
<name>A0A1I6LGE9_9EURY</name>
<organism evidence="2 3">
    <name type="scientific">Halomicrobium zhouii</name>
    <dbReference type="NCBI Taxonomy" id="767519"/>
    <lineage>
        <taxon>Archaea</taxon>
        <taxon>Methanobacteriati</taxon>
        <taxon>Methanobacteriota</taxon>
        <taxon>Stenosarchaea group</taxon>
        <taxon>Halobacteria</taxon>
        <taxon>Halobacteriales</taxon>
        <taxon>Haloarculaceae</taxon>
        <taxon>Halomicrobium</taxon>
    </lineage>
</organism>
<dbReference type="PANTHER" id="PTHR43130:SF3">
    <property type="entry name" value="HTH-TYPE TRANSCRIPTIONAL REGULATOR RV1931C"/>
    <property type="match status" value="1"/>
</dbReference>
<dbReference type="Pfam" id="PF01965">
    <property type="entry name" value="DJ-1_PfpI"/>
    <property type="match status" value="1"/>
</dbReference>
<dbReference type="EMBL" id="FOZK01000002">
    <property type="protein sequence ID" value="SFS02585.1"/>
    <property type="molecule type" value="Genomic_DNA"/>
</dbReference>
<keyword evidence="3" id="KW-1185">Reference proteome</keyword>